<dbReference type="EMBL" id="BSNF01000010">
    <property type="protein sequence ID" value="GLQ07894.1"/>
    <property type="molecule type" value="Genomic_DNA"/>
</dbReference>
<protein>
    <submittedName>
        <fullName evidence="2">Adenylate cyclase</fullName>
    </submittedName>
</protein>
<proteinExistence type="predicted"/>
<dbReference type="PANTHER" id="PTHR40114">
    <property type="entry name" value="SLR0698 PROTEIN"/>
    <property type="match status" value="1"/>
</dbReference>
<evidence type="ECO:0000259" key="1">
    <source>
        <dbReference type="PROSITE" id="PS51707"/>
    </source>
</evidence>
<feature type="domain" description="CYTH" evidence="1">
    <location>
        <begin position="1"/>
        <end position="151"/>
    </location>
</feature>
<dbReference type="InterPro" id="IPR023577">
    <property type="entry name" value="CYTH_domain"/>
</dbReference>
<accession>A0ABQ5U6X8</accession>
<reference evidence="2" key="2">
    <citation type="submission" date="2023-01" db="EMBL/GenBank/DDBJ databases">
        <title>Draft genome sequence of Sneathiella chinensis strain NBRC 103408.</title>
        <authorList>
            <person name="Sun Q."/>
            <person name="Mori K."/>
        </authorList>
    </citation>
    <scope>NUCLEOTIDE SEQUENCE</scope>
    <source>
        <strain evidence="2">NBRC 103408</strain>
    </source>
</reference>
<dbReference type="Pfam" id="PF01928">
    <property type="entry name" value="CYTH"/>
    <property type="match status" value="1"/>
</dbReference>
<dbReference type="Gene3D" id="2.40.320.10">
    <property type="entry name" value="Hypothetical Protein Pfu-838710-001"/>
    <property type="match status" value="1"/>
</dbReference>
<dbReference type="Proteomes" id="UP001161409">
    <property type="component" value="Unassembled WGS sequence"/>
</dbReference>
<organism evidence="2 3">
    <name type="scientific">Sneathiella chinensis</name>
    <dbReference type="NCBI Taxonomy" id="349750"/>
    <lineage>
        <taxon>Bacteria</taxon>
        <taxon>Pseudomonadati</taxon>
        <taxon>Pseudomonadota</taxon>
        <taxon>Alphaproteobacteria</taxon>
        <taxon>Sneathiellales</taxon>
        <taxon>Sneathiellaceae</taxon>
        <taxon>Sneathiella</taxon>
    </lineage>
</organism>
<sequence>MEIEKKFLVASDRWRELSSKSDHIVQFYLTGLDHEPTVRLRKKGDRGYLTLKYSSCSTDTLIREEYEYQIPAEDVDAQMGKATGLVIEKIRHYVATPDDHVWEIDEFKGAHEGLIIAEIELTDQDDSFELPDWIGEDVTADSRYSNLVLSFSRVTPE</sequence>
<gene>
    <name evidence="2" type="ORF">GCM10007924_31160</name>
</gene>
<dbReference type="CDD" id="cd07891">
    <property type="entry name" value="CYTH-like_CthTTM-like_1"/>
    <property type="match status" value="1"/>
</dbReference>
<name>A0ABQ5U6X8_9PROT</name>
<evidence type="ECO:0000313" key="3">
    <source>
        <dbReference type="Proteomes" id="UP001161409"/>
    </source>
</evidence>
<dbReference type="InterPro" id="IPR012042">
    <property type="entry name" value="NeuTTM/CthTTM-like"/>
</dbReference>
<dbReference type="SUPFAM" id="SSF55154">
    <property type="entry name" value="CYTH-like phosphatases"/>
    <property type="match status" value="1"/>
</dbReference>
<evidence type="ECO:0000313" key="2">
    <source>
        <dbReference type="EMBL" id="GLQ07894.1"/>
    </source>
</evidence>
<dbReference type="RefSeq" id="WP_169561977.1">
    <property type="nucleotide sequence ID" value="NZ_BSNF01000010.1"/>
</dbReference>
<dbReference type="PROSITE" id="PS51707">
    <property type="entry name" value="CYTH"/>
    <property type="match status" value="1"/>
</dbReference>
<reference evidence="2" key="1">
    <citation type="journal article" date="2014" name="Int. J. Syst. Evol. Microbiol.">
        <title>Complete genome of a new Firmicutes species belonging to the dominant human colonic microbiota ('Ruminococcus bicirculans') reveals two chromosomes and a selective capacity to utilize plant glucans.</title>
        <authorList>
            <consortium name="NISC Comparative Sequencing Program"/>
            <person name="Wegmann U."/>
            <person name="Louis P."/>
            <person name="Goesmann A."/>
            <person name="Henrissat B."/>
            <person name="Duncan S.H."/>
            <person name="Flint H.J."/>
        </authorList>
    </citation>
    <scope>NUCLEOTIDE SEQUENCE</scope>
    <source>
        <strain evidence="2">NBRC 103408</strain>
    </source>
</reference>
<dbReference type="PANTHER" id="PTHR40114:SF1">
    <property type="entry name" value="SLR0698 PROTEIN"/>
    <property type="match status" value="1"/>
</dbReference>
<comment type="caution">
    <text evidence="2">The sequence shown here is derived from an EMBL/GenBank/DDBJ whole genome shotgun (WGS) entry which is preliminary data.</text>
</comment>
<dbReference type="PIRSF" id="PIRSF016487">
    <property type="entry name" value="CYTH_UCP016487"/>
    <property type="match status" value="1"/>
</dbReference>
<dbReference type="InterPro" id="IPR033469">
    <property type="entry name" value="CYTH-like_dom_sf"/>
</dbReference>
<keyword evidence="3" id="KW-1185">Reference proteome</keyword>
<dbReference type="SMART" id="SM01118">
    <property type="entry name" value="CYTH"/>
    <property type="match status" value="1"/>
</dbReference>